<dbReference type="STRING" id="1778.A9W97_26305"/>
<feature type="region of interest" description="Disordered" evidence="1">
    <location>
        <begin position="104"/>
        <end position="174"/>
    </location>
</feature>
<dbReference type="Gene3D" id="2.90.10.10">
    <property type="entry name" value="Bulb-type lectin domain"/>
    <property type="match status" value="3"/>
</dbReference>
<name>A0A0Q2XDM7_MYCGO</name>
<dbReference type="SUPFAM" id="SSF54106">
    <property type="entry name" value="LysM domain"/>
    <property type="match status" value="1"/>
</dbReference>
<accession>A0A0Q2XDM7</accession>
<comment type="caution">
    <text evidence="4">The sequence shown here is derived from an EMBL/GenBank/DDBJ whole genome shotgun (WGS) entry which is preliminary data.</text>
</comment>
<dbReference type="PROSITE" id="PS51782">
    <property type="entry name" value="LYSM"/>
    <property type="match status" value="1"/>
</dbReference>
<dbReference type="SMART" id="SM00108">
    <property type="entry name" value="B_lectin"/>
    <property type="match status" value="1"/>
</dbReference>
<dbReference type="Pfam" id="PF01476">
    <property type="entry name" value="LysM"/>
    <property type="match status" value="1"/>
</dbReference>
<proteinExistence type="predicted"/>
<dbReference type="InterPro" id="IPR018392">
    <property type="entry name" value="LysM"/>
</dbReference>
<dbReference type="PANTHER" id="PTHR34700">
    <property type="entry name" value="POTASSIUM BINDING PROTEIN KBP"/>
    <property type="match status" value="1"/>
</dbReference>
<evidence type="ECO:0000313" key="5">
    <source>
        <dbReference type="Proteomes" id="UP000051677"/>
    </source>
</evidence>
<evidence type="ECO:0000256" key="1">
    <source>
        <dbReference type="SAM" id="MobiDB-lite"/>
    </source>
</evidence>
<dbReference type="SMR" id="A0A0Q2XDM7"/>
<evidence type="ECO:0000259" key="2">
    <source>
        <dbReference type="PROSITE" id="PS50927"/>
    </source>
</evidence>
<dbReference type="EMBL" id="LKTM01000112">
    <property type="protein sequence ID" value="KQH79332.1"/>
    <property type="molecule type" value="Genomic_DNA"/>
</dbReference>
<evidence type="ECO:0000259" key="3">
    <source>
        <dbReference type="PROSITE" id="PS51782"/>
    </source>
</evidence>
<dbReference type="InterPro" id="IPR036779">
    <property type="entry name" value="LysM_dom_sf"/>
</dbReference>
<dbReference type="OrthoDB" id="516973at2"/>
<dbReference type="CDD" id="cd00118">
    <property type="entry name" value="LysM"/>
    <property type="match status" value="1"/>
</dbReference>
<feature type="compositionally biased region" description="Low complexity" evidence="1">
    <location>
        <begin position="134"/>
        <end position="148"/>
    </location>
</feature>
<dbReference type="PROSITE" id="PS50927">
    <property type="entry name" value="BULB_LECTIN"/>
    <property type="match status" value="1"/>
</dbReference>
<dbReference type="SMART" id="SM00257">
    <property type="entry name" value="LysM"/>
    <property type="match status" value="1"/>
</dbReference>
<dbReference type="InterPro" id="IPR052196">
    <property type="entry name" value="Bact_Kbp"/>
</dbReference>
<dbReference type="Gene3D" id="3.10.350.10">
    <property type="entry name" value="LysM domain"/>
    <property type="match status" value="1"/>
</dbReference>
<sequence>MADRLTEGQKLVKGESLTSSNGAYTLTLQDDGNLVLAVWGNPIWSTSTNGQDVVRAEVQTDGNFVLYTADKPVWHSDTKGKKQVQLVLQDDRNLVLYAADGPAWSTKTETDAPPPPEPVAEAQKSGSGSGESGWWGSDEPSEQAAAAEPAEEAVAEAAPAEPEPEPAARTYTVESGDTLWAIAERFYGDGSKYQVIADASGIPNPDLIHPGQVLTIP</sequence>
<reference evidence="4 5" key="1">
    <citation type="submission" date="2015-10" db="EMBL/GenBank/DDBJ databases">
        <title>Mycobacterium gordonae draft genome assembly.</title>
        <authorList>
            <person name="Ustinova V."/>
            <person name="Smirnova T."/>
            <person name="Blagodatskikh K."/>
            <person name="Varlamov D."/>
            <person name="Larionova E."/>
            <person name="Chernousova L."/>
        </authorList>
    </citation>
    <scope>NUCLEOTIDE SEQUENCE [LARGE SCALE GENOMIC DNA]</scope>
    <source>
        <strain evidence="4 5">CTRI 14-8773</strain>
    </source>
</reference>
<dbReference type="InterPro" id="IPR036426">
    <property type="entry name" value="Bulb-type_lectin_dom_sf"/>
</dbReference>
<feature type="domain" description="Bulb-type lectin" evidence="2">
    <location>
        <begin position="2"/>
        <end position="109"/>
    </location>
</feature>
<dbReference type="RefSeq" id="WP_055577880.1">
    <property type="nucleotide sequence ID" value="NZ_LKTM01000112.1"/>
</dbReference>
<organism evidence="4 5">
    <name type="scientific">Mycobacterium gordonae</name>
    <dbReference type="NCBI Taxonomy" id="1778"/>
    <lineage>
        <taxon>Bacteria</taxon>
        <taxon>Bacillati</taxon>
        <taxon>Actinomycetota</taxon>
        <taxon>Actinomycetes</taxon>
        <taxon>Mycobacteriales</taxon>
        <taxon>Mycobacteriaceae</taxon>
        <taxon>Mycobacterium</taxon>
    </lineage>
</organism>
<gene>
    <name evidence="4" type="ORF">AO501_14935</name>
</gene>
<dbReference type="SUPFAM" id="SSF51110">
    <property type="entry name" value="alpha-D-mannose-specific plant lectins"/>
    <property type="match status" value="1"/>
</dbReference>
<dbReference type="InterPro" id="IPR001480">
    <property type="entry name" value="Bulb-type_lectin_dom"/>
</dbReference>
<evidence type="ECO:0000313" key="4">
    <source>
        <dbReference type="EMBL" id="KQH79332.1"/>
    </source>
</evidence>
<dbReference type="Proteomes" id="UP000051677">
    <property type="component" value="Unassembled WGS sequence"/>
</dbReference>
<feature type="domain" description="LysM" evidence="3">
    <location>
        <begin position="169"/>
        <end position="216"/>
    </location>
</feature>
<protein>
    <submittedName>
        <fullName evidence="4">Lectin</fullName>
    </submittedName>
</protein>
<dbReference type="AlphaFoldDB" id="A0A0Q2XDM7"/>
<dbReference type="PANTHER" id="PTHR34700:SF4">
    <property type="entry name" value="PHAGE-LIKE ELEMENT PBSX PROTEIN XKDP"/>
    <property type="match status" value="1"/>
</dbReference>